<dbReference type="GO" id="GO:0016887">
    <property type="term" value="F:ATP hydrolysis activity"/>
    <property type="evidence" value="ECO:0007669"/>
    <property type="project" value="InterPro"/>
</dbReference>
<dbReference type="SMART" id="SM00382">
    <property type="entry name" value="AAA"/>
    <property type="match status" value="1"/>
</dbReference>
<feature type="non-terminal residue" evidence="11">
    <location>
        <position position="1"/>
    </location>
</feature>
<dbReference type="GO" id="GO:0045815">
    <property type="term" value="P:transcription initiation-coupled chromatin remodeling"/>
    <property type="evidence" value="ECO:0007669"/>
    <property type="project" value="TreeGrafter"/>
</dbReference>
<comment type="similarity">
    <text evidence="1">Belongs to the AAA ATPase family.</text>
</comment>
<evidence type="ECO:0000256" key="6">
    <source>
        <dbReference type="ARBA" id="ARBA00074192"/>
    </source>
</evidence>
<dbReference type="InterPro" id="IPR003960">
    <property type="entry name" value="ATPase_AAA_CS"/>
</dbReference>
<dbReference type="InterPro" id="IPR018359">
    <property type="entry name" value="Bromodomain_CS"/>
</dbReference>
<dbReference type="SUPFAM" id="SSF52540">
    <property type="entry name" value="P-loop containing nucleoside triphosphate hydrolases"/>
    <property type="match status" value="3"/>
</dbReference>
<evidence type="ECO:0000256" key="3">
    <source>
        <dbReference type="ARBA" id="ARBA00022840"/>
    </source>
</evidence>
<organism evidence="11 12">
    <name type="scientific">Diploptera punctata</name>
    <name type="common">Pacific beetle cockroach</name>
    <dbReference type="NCBI Taxonomy" id="6984"/>
    <lineage>
        <taxon>Eukaryota</taxon>
        <taxon>Metazoa</taxon>
        <taxon>Ecdysozoa</taxon>
        <taxon>Arthropoda</taxon>
        <taxon>Hexapoda</taxon>
        <taxon>Insecta</taxon>
        <taxon>Pterygota</taxon>
        <taxon>Neoptera</taxon>
        <taxon>Polyneoptera</taxon>
        <taxon>Dictyoptera</taxon>
        <taxon>Blattodea</taxon>
        <taxon>Blaberoidea</taxon>
        <taxon>Blaberidae</taxon>
        <taxon>Diplopterinae</taxon>
        <taxon>Diploptera</taxon>
    </lineage>
</organism>
<evidence type="ECO:0000256" key="9">
    <source>
        <dbReference type="SAM" id="MobiDB-lite"/>
    </source>
</evidence>
<dbReference type="GO" id="GO:0006334">
    <property type="term" value="P:nucleosome assembly"/>
    <property type="evidence" value="ECO:0007669"/>
    <property type="project" value="TreeGrafter"/>
</dbReference>
<dbReference type="CDD" id="cd05528">
    <property type="entry name" value="Bromo_AAA"/>
    <property type="match status" value="1"/>
</dbReference>
<dbReference type="PROSITE" id="PS00633">
    <property type="entry name" value="BROMODOMAIN_1"/>
    <property type="match status" value="1"/>
</dbReference>
<name>A0AAD8A063_DIPPU</name>
<dbReference type="SUPFAM" id="SSF47370">
    <property type="entry name" value="Bromodomain"/>
    <property type="match status" value="1"/>
</dbReference>
<evidence type="ECO:0000259" key="10">
    <source>
        <dbReference type="PROSITE" id="PS50014"/>
    </source>
</evidence>
<dbReference type="Proteomes" id="UP001233999">
    <property type="component" value="Unassembled WGS sequence"/>
</dbReference>
<dbReference type="PROSITE" id="PS00674">
    <property type="entry name" value="AAA"/>
    <property type="match status" value="1"/>
</dbReference>
<dbReference type="InterPro" id="IPR027417">
    <property type="entry name" value="P-loop_NTPase"/>
</dbReference>
<feature type="region of interest" description="Disordered" evidence="9">
    <location>
        <begin position="942"/>
        <end position="981"/>
    </location>
</feature>
<feature type="non-terminal residue" evidence="11">
    <location>
        <position position="1099"/>
    </location>
</feature>
<dbReference type="GO" id="GO:0006337">
    <property type="term" value="P:nucleosome disassembly"/>
    <property type="evidence" value="ECO:0007669"/>
    <property type="project" value="TreeGrafter"/>
</dbReference>
<sequence>VRRSTRQRKLIYDNFNTSWILGTQTLRGYPMFLSDKEPVRSHSEKVLHQQVEPEEAGEEQDDVKEVHKKRRTITELQPAVIDDFIKSIPDGSSEDNYQDMYSRVKRPRRPVQRIIFSQQKNKAHTSKLTDGSEGPTETQSSRSSTDDESGAEGPTGKYHLRKTKPTVERFQANIDPPRRSSRILRSVLCNSVRRRRHRGVTREGSSSSSSDEERFDRKKVKSHTKARNRCFPLNFNDTAITASNNAADHKQLVATLADVDPMSLDRSIRFSHVGGLENHIRCLKEMVVFPMMYREVFEKFHIQPPKGVLFHGPPDCSFYFYNQQCPGFKSRSERIIFLFKYDLSNLYYVSGTGKTLIARALANECSQGDRKVAFFMRKGADCLSKWVGESERQLRLLFEQAYQKRPSIIFFDEIDGLAPVRSSKQDQIHASIVSTLLALMDGLDNRGEIIVIGATNRIDAIDPALRRPGRFDRELYFPLPAKKERQEILRIHVSQWEQPPSPSLLSQLAEQAVGYCGSDLRALCSDAVIQGLRRRYPQIYRSSQKLLLDPNAVQVERIDFVRAKCHIVPASHRVTPGAGRKLSIFIEPLLKKFLDQAIMSLKENYPPGISRSLASNWKAVGTSRTIHRPRLLLVGSSSSQGQTSHLGPSLLHHMEHVAVHTLDLTSMYEVSGRSPEEACIQIFQEARRNLPSIIYVPSISEWWKLVPETLHAVFLSHLYKLDPSAPVLLLATADIPYNALPQDIRLLFSEYRGEVLTMQDPTTATREAFFKPLFLTETIRPPKQPKKPANHFEELPLAPPPEPVKLTEEELKKVYEKEEATLRELRIFLREICSKLARNRQFFMFTKPVDVQEVPDYLSIIKQPMDLETMMTKIDLHRYVCAQDFLDDVDLLCRNALEYNPDRDPADKLIRHRACSLRDTAYALIKAEMDSDFEQQCKEISRARKQRAESPSRFAPDFVHTKPVGTQPPASEGQAQQRLESSKDLQAVALQTHQNEVDTKQNNPTSVSECSNNAGSGLRKRVWKFGGSNSENSRVKKRRTWARGLIKTNKNKKIVRRIVSASFPPHTTNEASVSSANVSAESFFEDPFDALGILSVKTV</sequence>
<evidence type="ECO:0000256" key="8">
    <source>
        <dbReference type="PROSITE-ProRule" id="PRU00035"/>
    </source>
</evidence>
<keyword evidence="3" id="KW-0067">ATP-binding</keyword>
<dbReference type="InterPro" id="IPR036427">
    <property type="entry name" value="Bromodomain-like_sf"/>
</dbReference>
<dbReference type="Pfam" id="PF00004">
    <property type="entry name" value="AAA"/>
    <property type="match status" value="1"/>
</dbReference>
<dbReference type="PANTHER" id="PTHR23069:SF0">
    <property type="entry name" value="TAT-BINDING HOMOLOG 7"/>
    <property type="match status" value="1"/>
</dbReference>
<dbReference type="PRINTS" id="PR00503">
    <property type="entry name" value="BROMODOMAIN"/>
</dbReference>
<dbReference type="GO" id="GO:0042393">
    <property type="term" value="F:histone binding"/>
    <property type="evidence" value="ECO:0007669"/>
    <property type="project" value="TreeGrafter"/>
</dbReference>
<feature type="domain" description="Bromo" evidence="10">
    <location>
        <begin position="837"/>
        <end position="907"/>
    </location>
</feature>
<dbReference type="GO" id="GO:0003682">
    <property type="term" value="F:chromatin binding"/>
    <property type="evidence" value="ECO:0007669"/>
    <property type="project" value="TreeGrafter"/>
</dbReference>
<dbReference type="SMART" id="SM00297">
    <property type="entry name" value="BROMO"/>
    <property type="match status" value="1"/>
</dbReference>
<dbReference type="InterPro" id="IPR003959">
    <property type="entry name" value="ATPase_AAA_core"/>
</dbReference>
<feature type="region of interest" description="Disordered" evidence="9">
    <location>
        <begin position="994"/>
        <end position="1014"/>
    </location>
</feature>
<evidence type="ECO:0000313" key="12">
    <source>
        <dbReference type="Proteomes" id="UP001233999"/>
    </source>
</evidence>
<dbReference type="Gene3D" id="1.10.8.60">
    <property type="match status" value="1"/>
</dbReference>
<dbReference type="Pfam" id="PF00439">
    <property type="entry name" value="Bromodomain"/>
    <property type="match status" value="1"/>
</dbReference>
<evidence type="ECO:0000256" key="7">
    <source>
        <dbReference type="ARBA" id="ARBA00075625"/>
    </source>
</evidence>
<comment type="function">
    <text evidence="5">Thought to form a complex that enhances transcription from repetitive DNA sequences by modulating chromatin structure.</text>
</comment>
<dbReference type="PANTHER" id="PTHR23069">
    <property type="entry name" value="AAA DOMAIN-CONTAINING"/>
    <property type="match status" value="1"/>
</dbReference>
<reference evidence="11" key="2">
    <citation type="submission" date="2023-05" db="EMBL/GenBank/DDBJ databases">
        <authorList>
            <person name="Fouks B."/>
        </authorList>
    </citation>
    <scope>NUCLEOTIDE SEQUENCE</scope>
    <source>
        <strain evidence="11">Stay&amp;Tobe</strain>
        <tissue evidence="11">Testes</tissue>
    </source>
</reference>
<dbReference type="InterPro" id="IPR003593">
    <property type="entry name" value="AAA+_ATPase"/>
</dbReference>
<evidence type="ECO:0000256" key="4">
    <source>
        <dbReference type="ARBA" id="ARBA00023117"/>
    </source>
</evidence>
<protein>
    <recommendedName>
        <fullName evidence="6">Tat-binding homolog 7</fullName>
    </recommendedName>
    <alternativeName>
        <fullName evidence="7">Lin-48 expression abnormal protein 1</fullName>
    </alternativeName>
</protein>
<dbReference type="FunFam" id="1.10.8.60:FF:000016">
    <property type="entry name" value="ATPase family AAA domain-containing protein 2B"/>
    <property type="match status" value="1"/>
</dbReference>
<accession>A0AAD8A063</accession>
<keyword evidence="4 8" id="KW-0103">Bromodomain</keyword>
<dbReference type="GO" id="GO:0005634">
    <property type="term" value="C:nucleus"/>
    <property type="evidence" value="ECO:0007669"/>
    <property type="project" value="TreeGrafter"/>
</dbReference>
<feature type="region of interest" description="Disordered" evidence="9">
    <location>
        <begin position="84"/>
        <end position="221"/>
    </location>
</feature>
<keyword evidence="12" id="KW-1185">Reference proteome</keyword>
<reference evidence="11" key="1">
    <citation type="journal article" date="2023" name="IScience">
        <title>Live-bearing cockroach genome reveals convergent evolutionary mechanisms linked to viviparity in insects and beyond.</title>
        <authorList>
            <person name="Fouks B."/>
            <person name="Harrison M.C."/>
            <person name="Mikhailova A.A."/>
            <person name="Marchal E."/>
            <person name="English S."/>
            <person name="Carruthers M."/>
            <person name="Jennings E.C."/>
            <person name="Chiamaka E.L."/>
            <person name="Frigard R.A."/>
            <person name="Pippel M."/>
            <person name="Attardo G.M."/>
            <person name="Benoit J.B."/>
            <person name="Bornberg-Bauer E."/>
            <person name="Tobe S.S."/>
        </authorList>
    </citation>
    <scope>NUCLEOTIDE SEQUENCE</scope>
    <source>
        <strain evidence="11">Stay&amp;Tobe</strain>
    </source>
</reference>
<comment type="caution">
    <text evidence="11">The sequence shown here is derived from an EMBL/GenBank/DDBJ whole genome shotgun (WGS) entry which is preliminary data.</text>
</comment>
<dbReference type="EMBL" id="JASPKZ010004919">
    <property type="protein sequence ID" value="KAJ9589680.1"/>
    <property type="molecule type" value="Genomic_DNA"/>
</dbReference>
<dbReference type="Gene3D" id="3.40.50.300">
    <property type="entry name" value="P-loop containing nucleotide triphosphate hydrolases"/>
    <property type="match status" value="2"/>
</dbReference>
<dbReference type="InterPro" id="IPR045199">
    <property type="entry name" value="ATAD2-like"/>
</dbReference>
<dbReference type="Pfam" id="PF17862">
    <property type="entry name" value="AAA_lid_3"/>
    <property type="match status" value="1"/>
</dbReference>
<dbReference type="Gene3D" id="1.20.920.10">
    <property type="entry name" value="Bromodomain-like"/>
    <property type="match status" value="1"/>
</dbReference>
<dbReference type="PROSITE" id="PS50014">
    <property type="entry name" value="BROMODOMAIN_2"/>
    <property type="match status" value="1"/>
</dbReference>
<gene>
    <name evidence="11" type="ORF">L9F63_017124</name>
</gene>
<dbReference type="GO" id="GO:0005524">
    <property type="term" value="F:ATP binding"/>
    <property type="evidence" value="ECO:0007669"/>
    <property type="project" value="UniProtKB-KW"/>
</dbReference>
<evidence type="ECO:0000256" key="1">
    <source>
        <dbReference type="ARBA" id="ARBA00006914"/>
    </source>
</evidence>
<evidence type="ECO:0000256" key="2">
    <source>
        <dbReference type="ARBA" id="ARBA00022741"/>
    </source>
</evidence>
<evidence type="ECO:0000313" key="11">
    <source>
        <dbReference type="EMBL" id="KAJ9589680.1"/>
    </source>
</evidence>
<dbReference type="InterPro" id="IPR001487">
    <property type="entry name" value="Bromodomain"/>
</dbReference>
<keyword evidence="2" id="KW-0547">Nucleotide-binding</keyword>
<dbReference type="InterPro" id="IPR041569">
    <property type="entry name" value="AAA_lid_3"/>
</dbReference>
<proteinExistence type="inferred from homology"/>
<evidence type="ECO:0000256" key="5">
    <source>
        <dbReference type="ARBA" id="ARBA00057193"/>
    </source>
</evidence>
<dbReference type="AlphaFoldDB" id="A0AAD8A063"/>
<dbReference type="FunFam" id="3.40.50.300:FF:000061">
    <property type="entry name" value="ATPase family, AAA domain-containing 2"/>
    <property type="match status" value="1"/>
</dbReference>